<evidence type="ECO:0000313" key="2">
    <source>
        <dbReference type="EMBL" id="CAK8681806.1"/>
    </source>
</evidence>
<organism evidence="2 3">
    <name type="scientific">Clavelina lepadiformis</name>
    <name type="common">Light-bulb sea squirt</name>
    <name type="synonym">Ascidia lepadiformis</name>
    <dbReference type="NCBI Taxonomy" id="159417"/>
    <lineage>
        <taxon>Eukaryota</taxon>
        <taxon>Metazoa</taxon>
        <taxon>Chordata</taxon>
        <taxon>Tunicata</taxon>
        <taxon>Ascidiacea</taxon>
        <taxon>Aplousobranchia</taxon>
        <taxon>Clavelinidae</taxon>
        <taxon>Clavelina</taxon>
    </lineage>
</organism>
<evidence type="ECO:0000313" key="3">
    <source>
        <dbReference type="Proteomes" id="UP001642483"/>
    </source>
</evidence>
<dbReference type="Proteomes" id="UP001642483">
    <property type="component" value="Unassembled WGS sequence"/>
</dbReference>
<dbReference type="PANTHER" id="PTHR19959">
    <property type="entry name" value="KINESIN LIGHT CHAIN"/>
    <property type="match status" value="1"/>
</dbReference>
<dbReference type="Pfam" id="PF03445">
    <property type="entry name" value="DUF294"/>
    <property type="match status" value="1"/>
</dbReference>
<dbReference type="InterPro" id="IPR005105">
    <property type="entry name" value="GlnD_Uridyltrans_N"/>
</dbReference>
<name>A0ABP0FQ63_CLALP</name>
<accession>A0ABP0FQ63</accession>
<keyword evidence="3" id="KW-1185">Reference proteome</keyword>
<evidence type="ECO:0000259" key="1">
    <source>
        <dbReference type="Pfam" id="PF03445"/>
    </source>
</evidence>
<proteinExistence type="predicted"/>
<feature type="domain" description="Protein-PII uridylyltransferase N-terminal" evidence="1">
    <location>
        <begin position="158"/>
        <end position="223"/>
    </location>
</feature>
<dbReference type="PANTHER" id="PTHR19959:SF119">
    <property type="entry name" value="FUNGAL LIPASE-LIKE DOMAIN-CONTAINING PROTEIN"/>
    <property type="match status" value="1"/>
</dbReference>
<comment type="caution">
    <text evidence="2">The sequence shown here is derived from an EMBL/GenBank/DDBJ whole genome shotgun (WGS) entry which is preliminary data.</text>
</comment>
<dbReference type="EMBL" id="CAWYQH010000090">
    <property type="protein sequence ID" value="CAK8681806.1"/>
    <property type="molecule type" value="Genomic_DNA"/>
</dbReference>
<gene>
    <name evidence="2" type="ORF">CVLEPA_LOCUS12044</name>
</gene>
<sequence>MQNIENIATYQKNSEGELWQKELELVKVLRKNCDENGKETDVTKSAKIFHKLALIYKQRSPEKFSLIRSAALLNAAIVRKPSNIEKIRGDLKNVYHHLFTIGNATHTDFNSCRFVELVRKKFKRLRMRTRKTLESLRPTDYSMTEEKHHQLKKQRIQTMEELQVDIAEEYVSIMRRISDKCIAVMGKAPCRYSVAAMGSIARKEATPYSDFEHVILLEDKSLLDFDVDSHEYQNTTEYFRWYSVLFQFIIIGLGETIIPSVCIPSLNDNQNKDMNWFYDAHTPRGISFDGMMVYASKFPLGRQEKTKNKPWTTELIQPVTKMVEYLDTDVDLKNGYHLGDILTKTLFVSGYIKIYSSFSKLVKKTLSKNLKTNQDVNLVVRKQIENDLANFNTFRDAATCNNKTFQLFVQMKTPDKFDALFNIKRIVFRSITLFIAAMGNLHGVCDPEFSGYDIIRSLRKHEVIDSDFADKLLYALSLACEVRVKIYCNKGCQDDVIKENEYHSKPANNVLVQALVENIGGRATIDFFTTCWELQETVRGNNSELTKDLVSQTRFHLGYKLGLFKEITCEWKCFEGNELENKINFFLPLIPSAFMNLKKYEDALSVSLQFIKQLDGNSRILLGFATLICLINLRKEDDEIFAIVTAALKHLSWNQNPWYCLMFYEQVGKYLLYVKQNVNQALCVFRKLPMELLDNDIFSNLLQDDLFSKQLYRETQDDDFFHDDLSLFRQKFPRQQDFNKLFSPMHTVLIQTMKAASLCYISECLMKMNYFEQALKIADASFSVYKMNPEAGGPKRLGHVWYIMGKCCFKRKHLLSSKLWLSKALTELETYVDDWIVADQCTDIKQLLAEISTIIPVSATH</sequence>
<protein>
    <recommendedName>
        <fullName evidence="1">Protein-PII uridylyltransferase N-terminal domain-containing protein</fullName>
    </recommendedName>
</protein>
<reference evidence="2 3" key="1">
    <citation type="submission" date="2024-02" db="EMBL/GenBank/DDBJ databases">
        <authorList>
            <person name="Daric V."/>
            <person name="Darras S."/>
        </authorList>
    </citation>
    <scope>NUCLEOTIDE SEQUENCE [LARGE SCALE GENOMIC DNA]</scope>
</reference>